<proteinExistence type="inferred from homology"/>
<comment type="function">
    <text evidence="6">Catalyzes the phosphorylation of D-fructose 6-phosphate, the first committing step of glycolysis. Uses inorganic phosphate (PPi) as phosphoryl donor instead of ATP like common ATP-dependent phosphofructokinases (ATP-PFKs), which renders the reaction reversible, and can thus function both in glycolysis and gluconeogenesis. Consistently, PPi-PFK can replace the enzymes of both the forward (ATP-PFK) and reverse (fructose-bisphosphatase (FBPase)) reactions.</text>
</comment>
<dbReference type="NCBIfam" id="NF010675">
    <property type="entry name" value="PRK14072.1"/>
    <property type="match status" value="1"/>
</dbReference>
<feature type="site" description="Important for catalytic activity; stabilizes the transition state when the phosphoryl donor is PPi" evidence="6">
    <location>
        <position position="140"/>
    </location>
</feature>
<dbReference type="AlphaFoldDB" id="A0A1I5I7R0"/>
<dbReference type="PRINTS" id="PR00476">
    <property type="entry name" value="PHFRCTKINASE"/>
</dbReference>
<dbReference type="Proteomes" id="UP000198806">
    <property type="component" value="Unassembled WGS sequence"/>
</dbReference>
<feature type="binding site" evidence="6">
    <location>
        <position position="113"/>
    </location>
    <ligand>
        <name>Mg(2+)</name>
        <dbReference type="ChEBI" id="CHEBI:18420"/>
        <note>catalytic</note>
    </ligand>
</feature>
<dbReference type="InterPro" id="IPR022953">
    <property type="entry name" value="ATP_PFK"/>
</dbReference>
<feature type="binding site" evidence="6">
    <location>
        <begin position="141"/>
        <end position="143"/>
    </location>
    <ligand>
        <name>substrate</name>
    </ligand>
</feature>
<comment type="cofactor">
    <cofactor evidence="1 6">
        <name>Mg(2+)</name>
        <dbReference type="ChEBI" id="CHEBI:18420"/>
    </cofactor>
</comment>
<evidence type="ECO:0000256" key="5">
    <source>
        <dbReference type="ARBA" id="ARBA00022842"/>
    </source>
</evidence>
<evidence type="ECO:0000313" key="8">
    <source>
        <dbReference type="EMBL" id="SFO56180.1"/>
    </source>
</evidence>
<dbReference type="EMBL" id="FOWD01000040">
    <property type="protein sequence ID" value="SFO56180.1"/>
    <property type="molecule type" value="Genomic_DNA"/>
</dbReference>
<feature type="active site" description="Proton acceptor" evidence="6">
    <location>
        <position position="143"/>
    </location>
</feature>
<dbReference type="GO" id="GO:0047334">
    <property type="term" value="F:diphosphate-fructose-6-phosphate 1-phosphotransferase activity"/>
    <property type="evidence" value="ECO:0007669"/>
    <property type="project" value="UniProtKB-EC"/>
</dbReference>
<evidence type="ECO:0000256" key="3">
    <source>
        <dbReference type="ARBA" id="ARBA00022723"/>
    </source>
</evidence>
<gene>
    <name evidence="6" type="primary">pfp</name>
    <name evidence="8" type="ORF">SAMN04489757_1403</name>
</gene>
<keyword evidence="9" id="KW-1185">Reference proteome</keyword>
<reference evidence="8 9" key="1">
    <citation type="submission" date="2016-10" db="EMBL/GenBank/DDBJ databases">
        <authorList>
            <person name="de Groot N.N."/>
        </authorList>
    </citation>
    <scope>NUCLEOTIDE SEQUENCE [LARGE SCALE GENOMIC DNA]</scope>
    <source>
        <strain evidence="8 9">DSM 1283</strain>
    </source>
</reference>
<comment type="similarity">
    <text evidence="6">Belongs to the phosphofructokinase type A (PFKA) family. PPi-dependent PFK group II subfamily. Clade 'B2' sub-subfamily.</text>
</comment>
<comment type="catalytic activity">
    <reaction evidence="6">
        <text>beta-D-fructose 6-phosphate + diphosphate = beta-D-fructose 1,6-bisphosphate + phosphate + H(+)</text>
        <dbReference type="Rhea" id="RHEA:13613"/>
        <dbReference type="ChEBI" id="CHEBI:15378"/>
        <dbReference type="ChEBI" id="CHEBI:32966"/>
        <dbReference type="ChEBI" id="CHEBI:33019"/>
        <dbReference type="ChEBI" id="CHEBI:43474"/>
        <dbReference type="ChEBI" id="CHEBI:57634"/>
        <dbReference type="EC" id="2.7.1.90"/>
    </reaction>
</comment>
<dbReference type="Gene3D" id="3.40.50.460">
    <property type="entry name" value="Phosphofructokinase domain"/>
    <property type="match status" value="1"/>
</dbReference>
<evidence type="ECO:0000259" key="7">
    <source>
        <dbReference type="Pfam" id="PF00365"/>
    </source>
</evidence>
<feature type="binding site" evidence="6">
    <location>
        <position position="244"/>
    </location>
    <ligand>
        <name>substrate</name>
    </ligand>
</feature>
<comment type="pathway">
    <text evidence="6">Carbohydrate degradation; glycolysis; D-glyceraldehyde 3-phosphate and glycerone phosphate from D-glucose: step 3/4.</text>
</comment>
<keyword evidence="3 6" id="KW-0479">Metal-binding</keyword>
<evidence type="ECO:0000313" key="9">
    <source>
        <dbReference type="Proteomes" id="UP000198806"/>
    </source>
</evidence>
<dbReference type="SUPFAM" id="SSF53784">
    <property type="entry name" value="Phosphofructokinase"/>
    <property type="match status" value="1"/>
</dbReference>
<evidence type="ECO:0000256" key="1">
    <source>
        <dbReference type="ARBA" id="ARBA00001946"/>
    </source>
</evidence>
<comment type="activity regulation">
    <text evidence="6">Non-allosteric.</text>
</comment>
<dbReference type="InterPro" id="IPR000023">
    <property type="entry name" value="Phosphofructokinase_dom"/>
</dbReference>
<dbReference type="GO" id="GO:0046872">
    <property type="term" value="F:metal ion binding"/>
    <property type="evidence" value="ECO:0007669"/>
    <property type="project" value="UniProtKB-KW"/>
</dbReference>
<name>A0A1I5I7R0_9FIRM</name>
<dbReference type="PIRSF" id="PIRSF036483">
    <property type="entry name" value="PFK_XF0274"/>
    <property type="match status" value="1"/>
</dbReference>
<feature type="binding site" evidence="6">
    <location>
        <begin position="187"/>
        <end position="189"/>
    </location>
    <ligand>
        <name>substrate</name>
    </ligand>
</feature>
<keyword evidence="4 6" id="KW-0418">Kinase</keyword>
<dbReference type="OrthoDB" id="9802503at2"/>
<protein>
    <recommendedName>
        <fullName evidence="6">Pyrophosphate--fructose 6-phosphate 1-phosphotransferase</fullName>
        <ecNumber evidence="6">2.7.1.90</ecNumber>
    </recommendedName>
    <alternativeName>
        <fullName evidence="6">6-phosphofructokinase, pyrophosphate dependent</fullName>
    </alternativeName>
    <alternativeName>
        <fullName evidence="6">PPi-dependent phosphofructokinase</fullName>
        <shortName evidence="6">PPi-PFK</shortName>
    </alternativeName>
    <alternativeName>
        <fullName evidence="6">Pyrophosphate-dependent 6-phosphofructose-1-kinase</fullName>
    </alternativeName>
</protein>
<dbReference type="EC" id="2.7.1.90" evidence="6"/>
<dbReference type="STRING" id="1527.SAMN04489757_1403"/>
<comment type="caution">
    <text evidence="6">Lacks conserved residue(s) required for the propagation of feature annotation.</text>
</comment>
<organism evidence="8 9">
    <name type="scientific">Anaerocolumna aminovalerica</name>
    <dbReference type="NCBI Taxonomy" id="1527"/>
    <lineage>
        <taxon>Bacteria</taxon>
        <taxon>Bacillati</taxon>
        <taxon>Bacillota</taxon>
        <taxon>Clostridia</taxon>
        <taxon>Lachnospirales</taxon>
        <taxon>Lachnospiraceae</taxon>
        <taxon>Anaerocolumna</taxon>
    </lineage>
</organism>
<dbReference type="Pfam" id="PF00365">
    <property type="entry name" value="PFK"/>
    <property type="match status" value="1"/>
</dbReference>
<dbReference type="PANTHER" id="PTHR45770">
    <property type="entry name" value="ATP-DEPENDENT 6-PHOSPHOFRUCTOKINASE 1"/>
    <property type="match status" value="1"/>
</dbReference>
<dbReference type="InterPro" id="IPR011404">
    <property type="entry name" value="PPi-PFK"/>
</dbReference>
<dbReference type="GO" id="GO:0005737">
    <property type="term" value="C:cytoplasm"/>
    <property type="evidence" value="ECO:0007669"/>
    <property type="project" value="UniProtKB-SubCell"/>
</dbReference>
<evidence type="ECO:0000256" key="6">
    <source>
        <dbReference type="HAMAP-Rule" id="MF_01978"/>
    </source>
</evidence>
<feature type="domain" description="Phosphofructokinase" evidence="7">
    <location>
        <begin position="5"/>
        <end position="323"/>
    </location>
</feature>
<keyword evidence="6" id="KW-0324">Glycolysis</keyword>
<evidence type="ECO:0000256" key="2">
    <source>
        <dbReference type="ARBA" id="ARBA00022679"/>
    </source>
</evidence>
<comment type="subcellular location">
    <subcellularLocation>
        <location evidence="6">Cytoplasm</location>
    </subcellularLocation>
</comment>
<dbReference type="GO" id="GO:0003872">
    <property type="term" value="F:6-phosphofructokinase activity"/>
    <property type="evidence" value="ECO:0007669"/>
    <property type="project" value="UniProtKB-UniRule"/>
</dbReference>
<sequence length="411" mass="45153">MIGNVIVGQSGGPTAVINSSLAGVYKTAKDKGVKKVYGMLNGIQGLLEERYIELEQELKSQVEVELLKRTPSSYLGSCRYKLPDAKDNSEVYDKIFQVLKKLEVEYFFYIGGNDSMDTIMKLSKYAASIGSNIRFMGVPKTIDNDLEATDHTPGYGSAAKYIAGTTKELIRDSLVYDQKNLTIIEIMGRNVGWLTGAAALSKGDDCEGPDMIFLPELAFDMDDFMLKLEQLQKVKKSVVIAISEGIHLADGRYVCELVDRTKYTDNFGHTLLSGSGNYLANKVSTEFGCKARAIELNTIQRSASHLASLVDINEAFLVGGAAVSAAIAGETGKMIILKRISTSPYQCITDVYDINKIANLEKKIPAGWIGEDGISVTNEFLDYARPLIQGELTPYMVDGLPRHLVYSKKKQ</sequence>
<comment type="subunit">
    <text evidence="6">Homodimer.</text>
</comment>
<feature type="binding site" evidence="6">
    <location>
        <position position="12"/>
    </location>
    <ligand>
        <name>diphosphate</name>
        <dbReference type="ChEBI" id="CHEBI:33019"/>
    </ligand>
</feature>
<dbReference type="RefSeq" id="WP_091688170.1">
    <property type="nucleotide sequence ID" value="NZ_BAABFM010000009.1"/>
</dbReference>
<keyword evidence="5 6" id="KW-0460">Magnesium</keyword>
<dbReference type="HAMAP" id="MF_01978">
    <property type="entry name" value="Phosphofructokinase_II_B2"/>
    <property type="match status" value="1"/>
</dbReference>
<feature type="site" description="Important for catalytic activity and substrate specificity; stabilizes the transition state when the phosphoryl donor is PPi; prevents ATP from binding by mimicking the alpha-phosphate group of ATP" evidence="6">
    <location>
        <position position="114"/>
    </location>
</feature>
<dbReference type="UniPathway" id="UPA00109">
    <property type="reaction ID" value="UER00182"/>
</dbReference>
<keyword evidence="6" id="KW-0963">Cytoplasm</keyword>
<dbReference type="InterPro" id="IPR050929">
    <property type="entry name" value="PFKA"/>
</dbReference>
<keyword evidence="2 6" id="KW-0808">Transferase</keyword>
<dbReference type="GO" id="GO:0006002">
    <property type="term" value="P:fructose 6-phosphate metabolic process"/>
    <property type="evidence" value="ECO:0007669"/>
    <property type="project" value="InterPro"/>
</dbReference>
<dbReference type="Gene3D" id="3.40.50.450">
    <property type="match status" value="1"/>
</dbReference>
<evidence type="ECO:0000256" key="4">
    <source>
        <dbReference type="ARBA" id="ARBA00022777"/>
    </source>
</evidence>
<dbReference type="InterPro" id="IPR035966">
    <property type="entry name" value="PKF_sf"/>
</dbReference>
<accession>A0A1I5I7R0</accession>